<feature type="region of interest" description="Disordered" evidence="1">
    <location>
        <begin position="111"/>
        <end position="130"/>
    </location>
</feature>
<organism evidence="2 3">
    <name type="scientific">Streptomyces yunnanensis</name>
    <dbReference type="NCBI Taxonomy" id="156453"/>
    <lineage>
        <taxon>Bacteria</taxon>
        <taxon>Bacillati</taxon>
        <taxon>Actinomycetota</taxon>
        <taxon>Actinomycetes</taxon>
        <taxon>Kitasatosporales</taxon>
        <taxon>Streptomycetaceae</taxon>
        <taxon>Streptomyces</taxon>
    </lineage>
</organism>
<sequence length="144" mass="15158">MGDFLIRSTDLAIVSFTPPALVIAPPGIMKGSAATCTVVGLPVCLVNKDDQPPLFLTGLFPYTKPPYVIPGMGRISLQIDEANKSKKATYTGAKAIVKGKKFTAKFTVTVPAQQPSTPSPTPDPKTQYTGQAVFVTSNTRATSG</sequence>
<reference evidence="3" key="1">
    <citation type="submission" date="2016-11" db="EMBL/GenBank/DDBJ databases">
        <authorList>
            <person name="Jaros S."/>
            <person name="Januszkiewicz K."/>
            <person name="Wedrychowicz H."/>
        </authorList>
    </citation>
    <scope>NUCLEOTIDE SEQUENCE [LARGE SCALE GENOMIC DNA]</scope>
    <source>
        <strain evidence="3">CGMCC 4.3555</strain>
    </source>
</reference>
<comment type="caution">
    <text evidence="2">The sequence shown here is derived from an EMBL/GenBank/DDBJ whole genome shotgun (WGS) entry which is preliminary data.</text>
</comment>
<dbReference type="Proteomes" id="UP000184388">
    <property type="component" value="Unassembled WGS sequence"/>
</dbReference>
<accession>A0A9X8N992</accession>
<dbReference type="RefSeq" id="WP_073449931.1">
    <property type="nucleotide sequence ID" value="NZ_FRBK01000036.1"/>
</dbReference>
<gene>
    <name evidence="2" type="ORF">SAMN05216268_13610</name>
</gene>
<protein>
    <submittedName>
        <fullName evidence="2">Uncharacterized protein</fullName>
    </submittedName>
</protein>
<evidence type="ECO:0000313" key="3">
    <source>
        <dbReference type="Proteomes" id="UP000184388"/>
    </source>
</evidence>
<dbReference type="EMBL" id="FRBK01000036">
    <property type="protein sequence ID" value="SHN32360.1"/>
    <property type="molecule type" value="Genomic_DNA"/>
</dbReference>
<proteinExistence type="predicted"/>
<dbReference type="Pfam" id="PF19267">
    <property type="entry name" value="CIS_spike_tip"/>
    <property type="match status" value="1"/>
</dbReference>
<evidence type="ECO:0000313" key="2">
    <source>
        <dbReference type="EMBL" id="SHN32360.1"/>
    </source>
</evidence>
<name>A0A9X8N992_9ACTN</name>
<dbReference type="AlphaFoldDB" id="A0A9X8N992"/>
<dbReference type="InterPro" id="IPR045362">
    <property type="entry name" value="CIS_spike_tip"/>
</dbReference>
<evidence type="ECO:0000256" key="1">
    <source>
        <dbReference type="SAM" id="MobiDB-lite"/>
    </source>
</evidence>